<dbReference type="Pfam" id="PF12499">
    <property type="entry name" value="DUF3707"/>
    <property type="match status" value="1"/>
</dbReference>
<keyword evidence="8" id="KW-0732">Signal</keyword>
<evidence type="ECO:0000256" key="3">
    <source>
        <dbReference type="ARBA" id="ARBA00022723"/>
    </source>
</evidence>
<evidence type="ECO:0000256" key="1">
    <source>
        <dbReference type="ARBA" id="ARBA00005860"/>
    </source>
</evidence>
<dbReference type="AlphaFoldDB" id="A0A2V0NWU2"/>
<keyword evidence="11" id="KW-1185">Reference proteome</keyword>
<dbReference type="GO" id="GO:0006508">
    <property type="term" value="P:proteolysis"/>
    <property type="evidence" value="ECO:0007669"/>
    <property type="project" value="UniProtKB-KW"/>
</dbReference>
<evidence type="ECO:0000256" key="6">
    <source>
        <dbReference type="ARBA" id="ARBA00023049"/>
    </source>
</evidence>
<evidence type="ECO:0000313" key="11">
    <source>
        <dbReference type="Proteomes" id="UP000247498"/>
    </source>
</evidence>
<gene>
    <name evidence="10" type="ORF">Rsub_02748</name>
</gene>
<keyword evidence="2" id="KW-0645">Protease</keyword>
<proteinExistence type="inferred from homology"/>
<evidence type="ECO:0000256" key="4">
    <source>
        <dbReference type="ARBA" id="ARBA00022801"/>
    </source>
</evidence>
<evidence type="ECO:0000259" key="9">
    <source>
        <dbReference type="Pfam" id="PF12499"/>
    </source>
</evidence>
<evidence type="ECO:0000256" key="5">
    <source>
        <dbReference type="ARBA" id="ARBA00022833"/>
    </source>
</evidence>
<dbReference type="GO" id="GO:0016020">
    <property type="term" value="C:membrane"/>
    <property type="evidence" value="ECO:0007669"/>
    <property type="project" value="InterPro"/>
</dbReference>
<feature type="domain" description="Pherophorin" evidence="9">
    <location>
        <begin position="47"/>
        <end position="166"/>
    </location>
</feature>
<keyword evidence="3 7" id="KW-0479">Metal-binding</keyword>
<reference evidence="10 11" key="1">
    <citation type="journal article" date="2018" name="Sci. Rep.">
        <title>Raphidocelis subcapitata (=Pseudokirchneriella subcapitata) provides an insight into genome evolution and environmental adaptations in the Sphaeropleales.</title>
        <authorList>
            <person name="Suzuki S."/>
            <person name="Yamaguchi H."/>
            <person name="Nakajima N."/>
            <person name="Kawachi M."/>
        </authorList>
    </citation>
    <scope>NUCLEOTIDE SEQUENCE [LARGE SCALE GENOMIC DNA]</scope>
    <source>
        <strain evidence="10 11">NIES-35</strain>
    </source>
</reference>
<evidence type="ECO:0000256" key="8">
    <source>
        <dbReference type="SAM" id="SignalP"/>
    </source>
</evidence>
<accession>A0A2V0NWU2</accession>
<comment type="cofactor">
    <cofactor evidence="7">
        <name>Zn(2+)</name>
        <dbReference type="ChEBI" id="CHEBI:29105"/>
    </cofactor>
    <text evidence="7">Binds 1 zinc ion per subunit.</text>
</comment>
<dbReference type="GO" id="GO:0046872">
    <property type="term" value="F:metal ion binding"/>
    <property type="evidence" value="ECO:0007669"/>
    <property type="project" value="UniProtKB-KW"/>
</dbReference>
<dbReference type="SUPFAM" id="SSF55486">
    <property type="entry name" value="Metalloproteases ('zincins'), catalytic domain"/>
    <property type="match status" value="1"/>
</dbReference>
<organism evidence="10 11">
    <name type="scientific">Raphidocelis subcapitata</name>
    <dbReference type="NCBI Taxonomy" id="307507"/>
    <lineage>
        <taxon>Eukaryota</taxon>
        <taxon>Viridiplantae</taxon>
        <taxon>Chlorophyta</taxon>
        <taxon>core chlorophytes</taxon>
        <taxon>Chlorophyceae</taxon>
        <taxon>CS clade</taxon>
        <taxon>Sphaeropleales</taxon>
        <taxon>Selenastraceae</taxon>
        <taxon>Raphidocelis</taxon>
    </lineage>
</organism>
<dbReference type="InterPro" id="IPR024616">
    <property type="entry name" value="Pherophorin"/>
</dbReference>
<dbReference type="InParanoid" id="A0A2V0NWU2"/>
<comment type="caution">
    <text evidence="10">The sequence shown here is derived from an EMBL/GenBank/DDBJ whole genome shotgun (WGS) entry which is preliminary data.</text>
</comment>
<feature type="signal peptide" evidence="8">
    <location>
        <begin position="1"/>
        <end position="35"/>
    </location>
</feature>
<keyword evidence="5 7" id="KW-0862">Zinc</keyword>
<dbReference type="GO" id="GO:0004222">
    <property type="term" value="F:metalloendopeptidase activity"/>
    <property type="evidence" value="ECO:0007669"/>
    <property type="project" value="InterPro"/>
</dbReference>
<feature type="binding site" evidence="7">
    <location>
        <position position="385"/>
    </location>
    <ligand>
        <name>Zn(2+)</name>
        <dbReference type="ChEBI" id="CHEBI:29105"/>
        <note>catalytic</note>
    </ligand>
</feature>
<protein>
    <recommendedName>
        <fullName evidence="9">Pherophorin domain-containing protein</fullName>
    </recommendedName>
</protein>
<keyword evidence="6 7" id="KW-0482">Metalloprotease</keyword>
<keyword evidence="4" id="KW-0378">Hydrolase</keyword>
<evidence type="ECO:0000256" key="7">
    <source>
        <dbReference type="PIRSR" id="PIRSR601577-2"/>
    </source>
</evidence>
<evidence type="ECO:0000313" key="10">
    <source>
        <dbReference type="EMBL" id="GBF90040.1"/>
    </source>
</evidence>
<evidence type="ECO:0000256" key="2">
    <source>
        <dbReference type="ARBA" id="ARBA00022670"/>
    </source>
</evidence>
<dbReference type="Pfam" id="PF01457">
    <property type="entry name" value="Peptidase_M8"/>
    <property type="match status" value="1"/>
</dbReference>
<dbReference type="InterPro" id="IPR001577">
    <property type="entry name" value="Peptidase_M8"/>
</dbReference>
<name>A0A2V0NWU2_9CHLO</name>
<dbReference type="OrthoDB" id="48352at2759"/>
<dbReference type="EMBL" id="BDRX01000014">
    <property type="protein sequence ID" value="GBF90040.1"/>
    <property type="molecule type" value="Genomic_DNA"/>
</dbReference>
<feature type="chain" id="PRO_5015934356" description="Pherophorin domain-containing protein" evidence="8">
    <location>
        <begin position="36"/>
        <end position="465"/>
    </location>
</feature>
<dbReference type="Gene3D" id="3.90.132.10">
    <property type="entry name" value="Leishmanolysin , domain 2"/>
    <property type="match status" value="1"/>
</dbReference>
<sequence length="465" mass="47934">MPNPGRPGGPRRWRAPAALLFAALLGAAALPAALAARFSDSARATNFRVTATAGTAGTCFTLNADAKCADPDGRCCLGAGAEVSKLLLLTNGFNPACSDVSAAKITVNGQTVEAQSGKADKRPAIKLPLDSGALGGPVTFCIDPSGITGCSTIGQLCGGRLCSFRFAASGAHQGSGEKAKCSVDAAVENGDAGAQPLFSFQLVNPDPSDPYKERLDRLMKAAARRWEDALNVQMPPGSLPNGLPVTGAVLVYYQSVTTLAKGTYGVTELLDPRRGLGGGKRTVPLSGTITFNRDKLGSGSPSDAAWGAIVLHELGHFLGVGITALWEERGCIPSKCGATLSFGGGGPETTYYYKCAAARAQYRGLGCGKALRIESNRGSGQDCVHFAEKDLPNELMTPVVGTGVLSRVTLGAVEDIWGRGSINYGVADPWLCGGGTSTIQAAALGAVGSPKPEVSFELIQPDWTD</sequence>
<comment type="similarity">
    <text evidence="1">Belongs to the peptidase M8 family.</text>
</comment>
<dbReference type="Proteomes" id="UP000247498">
    <property type="component" value="Unassembled WGS sequence"/>
</dbReference>
<dbReference type="GO" id="GO:0007155">
    <property type="term" value="P:cell adhesion"/>
    <property type="evidence" value="ECO:0007669"/>
    <property type="project" value="InterPro"/>
</dbReference>